<name>A0A132A5R1_SARSC</name>
<evidence type="ECO:0000313" key="2">
    <source>
        <dbReference type="Proteomes" id="UP000616769"/>
    </source>
</evidence>
<proteinExistence type="predicted"/>
<dbReference type="Proteomes" id="UP000616769">
    <property type="component" value="Unassembled WGS sequence"/>
</dbReference>
<evidence type="ECO:0000313" key="1">
    <source>
        <dbReference type="EMBL" id="KPM06274.1"/>
    </source>
</evidence>
<dbReference type="VEuPathDB" id="VectorBase:SSCA010297"/>
<comment type="caution">
    <text evidence="1">The sequence shown here is derived from an EMBL/GenBank/DDBJ whole genome shotgun (WGS) entry which is preliminary data.</text>
</comment>
<accession>A0A132A5R1</accession>
<dbReference type="OrthoDB" id="73209at2759"/>
<reference evidence="1 2" key="1">
    <citation type="journal article" date="2015" name="Parasit. Vectors">
        <title>Draft genome of the scabies mite.</title>
        <authorList>
            <person name="Rider S.D.Jr."/>
            <person name="Morgan M.S."/>
            <person name="Arlian L.G."/>
        </authorList>
    </citation>
    <scope>NUCLEOTIDE SEQUENCE [LARGE SCALE GENOMIC DNA]</scope>
    <source>
        <strain evidence="1">Arlian Lab</strain>
    </source>
</reference>
<gene>
    <name evidence="1" type="ORF">QR98_0047480</name>
</gene>
<sequence length="179" mass="20824">MKILAPIILFHIGLVVTGQKILEDLSCDFNDATLCNWVSNDPDAAQFRNVFNQSIRSSSFSTSSYNVDLDYEINRISKNTSDRDEKEEQFLYIGSNRRSNLFSLQSPIIEISDENIENINARDQSYEFRFLVITNFDGYIQVIIRQNQIESQVLKIKGNRNNEYVEQFFTLQAMKENIQ</sequence>
<dbReference type="EMBL" id="JXLN01010744">
    <property type="protein sequence ID" value="KPM06274.1"/>
    <property type="molecule type" value="Genomic_DNA"/>
</dbReference>
<organism evidence="1 2">
    <name type="scientific">Sarcoptes scabiei</name>
    <name type="common">Itch mite</name>
    <name type="synonym">Acarus scabiei</name>
    <dbReference type="NCBI Taxonomy" id="52283"/>
    <lineage>
        <taxon>Eukaryota</taxon>
        <taxon>Metazoa</taxon>
        <taxon>Ecdysozoa</taxon>
        <taxon>Arthropoda</taxon>
        <taxon>Chelicerata</taxon>
        <taxon>Arachnida</taxon>
        <taxon>Acari</taxon>
        <taxon>Acariformes</taxon>
        <taxon>Sarcoptiformes</taxon>
        <taxon>Astigmata</taxon>
        <taxon>Psoroptidia</taxon>
        <taxon>Sarcoptoidea</taxon>
        <taxon>Sarcoptidae</taxon>
        <taxon>Sarcoptinae</taxon>
        <taxon>Sarcoptes</taxon>
    </lineage>
</organism>
<protein>
    <submittedName>
        <fullName evidence="1">Uncharacterized protein</fullName>
    </submittedName>
</protein>
<dbReference type="Gene3D" id="2.60.120.200">
    <property type="match status" value="1"/>
</dbReference>
<dbReference type="AlphaFoldDB" id="A0A132A5R1"/>